<evidence type="ECO:0000256" key="8">
    <source>
        <dbReference type="ARBA" id="ARBA00022679"/>
    </source>
</evidence>
<evidence type="ECO:0000256" key="7">
    <source>
        <dbReference type="ARBA" id="ARBA00022438"/>
    </source>
</evidence>
<dbReference type="Proteomes" id="UP000756132">
    <property type="component" value="Chromosome 1"/>
</dbReference>
<keyword evidence="15" id="KW-0862">Zinc</keyword>
<keyword evidence="7" id="KW-0645">Protease</keyword>
<dbReference type="GeneID" id="71980577"/>
<dbReference type="Gene3D" id="3.30.1600.10">
    <property type="entry name" value="SIR2/SIRT2 'Small Domain"/>
    <property type="match status" value="1"/>
</dbReference>
<dbReference type="InterPro" id="IPR029035">
    <property type="entry name" value="DHS-like_NAD/FAD-binding_dom"/>
</dbReference>
<gene>
    <name evidence="17" type="ORF">CLAFUR5_00699</name>
</gene>
<dbReference type="SUPFAM" id="SSF52467">
    <property type="entry name" value="DHS-like NAD/FAD-binding domain"/>
    <property type="match status" value="1"/>
</dbReference>
<evidence type="ECO:0000256" key="9">
    <source>
        <dbReference type="ARBA" id="ARBA00022723"/>
    </source>
</evidence>
<dbReference type="GO" id="GO:0016740">
    <property type="term" value="F:transferase activity"/>
    <property type="evidence" value="ECO:0007669"/>
    <property type="project" value="UniProtKB-KW"/>
</dbReference>
<keyword evidence="7" id="KW-0031">Aminopeptidase</keyword>
<evidence type="ECO:0000313" key="18">
    <source>
        <dbReference type="Proteomes" id="UP000756132"/>
    </source>
</evidence>
<dbReference type="EC" id="3.4.11.9" evidence="6"/>
<evidence type="ECO:0000256" key="2">
    <source>
        <dbReference type="ARBA" id="ARBA00001936"/>
    </source>
</evidence>
<keyword evidence="8" id="KW-0808">Transferase</keyword>
<comment type="similarity">
    <text evidence="4">Belongs to the sirtuin family. Class I subfamily.</text>
</comment>
<dbReference type="InterPro" id="IPR036005">
    <property type="entry name" value="Creatinase/aminopeptidase-like"/>
</dbReference>
<proteinExistence type="inferred from homology"/>
<keyword evidence="18" id="KW-1185">Reference proteome</keyword>
<evidence type="ECO:0000256" key="6">
    <source>
        <dbReference type="ARBA" id="ARBA00012574"/>
    </source>
</evidence>
<feature type="binding site" evidence="15">
    <location>
        <position position="142"/>
    </location>
    <ligand>
        <name>Zn(2+)</name>
        <dbReference type="ChEBI" id="CHEBI:29105"/>
    </ligand>
</feature>
<evidence type="ECO:0000256" key="15">
    <source>
        <dbReference type="PROSITE-ProRule" id="PRU00236"/>
    </source>
</evidence>
<evidence type="ECO:0000256" key="5">
    <source>
        <dbReference type="ARBA" id="ARBA00008766"/>
    </source>
</evidence>
<dbReference type="AlphaFoldDB" id="A0A9Q8P4H4"/>
<feature type="binding site" evidence="15">
    <location>
        <position position="76"/>
    </location>
    <ligand>
        <name>Zn(2+)</name>
        <dbReference type="ChEBI" id="CHEBI:29105"/>
    </ligand>
</feature>
<dbReference type="GO" id="GO:0005739">
    <property type="term" value="C:mitochondrion"/>
    <property type="evidence" value="ECO:0007669"/>
    <property type="project" value="TreeGrafter"/>
</dbReference>
<dbReference type="Gene3D" id="3.40.350.10">
    <property type="entry name" value="Creatinase/prolidase N-terminal domain"/>
    <property type="match status" value="1"/>
</dbReference>
<keyword evidence="11" id="KW-0520">NAD</keyword>
<dbReference type="InterPro" id="IPR052433">
    <property type="entry name" value="X-Pro_dipept-like"/>
</dbReference>
<keyword evidence="13" id="KW-0464">Manganese</keyword>
<reference evidence="17" key="2">
    <citation type="journal article" date="2022" name="Microb. Genom.">
        <title>A chromosome-scale genome assembly of the tomato pathogen Cladosporium fulvum reveals a compartmentalized genome architecture and the presence of a dispensable chromosome.</title>
        <authorList>
            <person name="Zaccaron A.Z."/>
            <person name="Chen L.H."/>
            <person name="Samaras A."/>
            <person name="Stergiopoulos I."/>
        </authorList>
    </citation>
    <scope>NUCLEOTIDE SEQUENCE</scope>
    <source>
        <strain evidence="17">Race5_Kim</strain>
    </source>
</reference>
<dbReference type="CDD" id="cd01087">
    <property type="entry name" value="Prolidase"/>
    <property type="match status" value="1"/>
</dbReference>
<evidence type="ECO:0000313" key="17">
    <source>
        <dbReference type="EMBL" id="UJO12869.1"/>
    </source>
</evidence>
<dbReference type="InterPro" id="IPR029149">
    <property type="entry name" value="Creatin/AminoP/Spt16_N"/>
</dbReference>
<dbReference type="PROSITE" id="PS50305">
    <property type="entry name" value="SIRTUIN"/>
    <property type="match status" value="1"/>
</dbReference>
<dbReference type="SUPFAM" id="SSF53092">
    <property type="entry name" value="Creatinase/prolidase N-terminal domain"/>
    <property type="match status" value="1"/>
</dbReference>
<dbReference type="Gene3D" id="3.40.50.1220">
    <property type="entry name" value="TPP-binding domain"/>
    <property type="match status" value="1"/>
</dbReference>
<evidence type="ECO:0000259" key="16">
    <source>
        <dbReference type="PROSITE" id="PS50305"/>
    </source>
</evidence>
<dbReference type="PANTHER" id="PTHR43226:SF4">
    <property type="entry name" value="XAA-PRO AMINOPEPTIDASE 3"/>
    <property type="match status" value="1"/>
</dbReference>
<dbReference type="InterPro" id="IPR026591">
    <property type="entry name" value="Sirtuin_cat_small_dom_sf"/>
</dbReference>
<evidence type="ECO:0000256" key="4">
    <source>
        <dbReference type="ARBA" id="ARBA00006924"/>
    </source>
</evidence>
<evidence type="ECO:0000256" key="14">
    <source>
        <dbReference type="ARBA" id="ARBA00030849"/>
    </source>
</evidence>
<keyword evidence="9 15" id="KW-0479">Metal-binding</keyword>
<dbReference type="PANTHER" id="PTHR43226">
    <property type="entry name" value="XAA-PRO AMINOPEPTIDASE 3"/>
    <property type="match status" value="1"/>
</dbReference>
<dbReference type="OrthoDB" id="4215474at2759"/>
<keyword evidence="12" id="KW-0482">Metalloprotease</keyword>
<dbReference type="GO" id="GO:0070403">
    <property type="term" value="F:NAD+ binding"/>
    <property type="evidence" value="ECO:0007669"/>
    <property type="project" value="InterPro"/>
</dbReference>
<dbReference type="SMART" id="SM01011">
    <property type="entry name" value="AMP_N"/>
    <property type="match status" value="1"/>
</dbReference>
<name>A0A9Q8P4H4_PASFU</name>
<dbReference type="Pfam" id="PF00557">
    <property type="entry name" value="Peptidase_M24"/>
    <property type="match status" value="1"/>
</dbReference>
<evidence type="ECO:0000256" key="11">
    <source>
        <dbReference type="ARBA" id="ARBA00023027"/>
    </source>
</evidence>
<feature type="active site" description="Proton acceptor" evidence="15">
    <location>
        <position position="68"/>
    </location>
</feature>
<evidence type="ECO:0000256" key="12">
    <source>
        <dbReference type="ARBA" id="ARBA00023049"/>
    </source>
</evidence>
<dbReference type="InterPro" id="IPR007865">
    <property type="entry name" value="Aminopep_P_N"/>
</dbReference>
<dbReference type="Pfam" id="PF02146">
    <property type="entry name" value="SIR2"/>
    <property type="match status" value="1"/>
</dbReference>
<comment type="catalytic activity">
    <reaction evidence="1">
        <text>Release of any N-terminal amino acid, including proline, that is linked to proline, even from a dipeptide or tripeptide.</text>
        <dbReference type="EC" id="3.4.11.9"/>
    </reaction>
</comment>
<accession>A0A9Q8P4H4</accession>
<dbReference type="InterPro" id="IPR003000">
    <property type="entry name" value="Sirtuin"/>
</dbReference>
<dbReference type="InterPro" id="IPR000994">
    <property type="entry name" value="Pept_M24"/>
</dbReference>
<evidence type="ECO:0000256" key="13">
    <source>
        <dbReference type="ARBA" id="ARBA00023211"/>
    </source>
</evidence>
<keyword evidence="10" id="KW-0378">Hydrolase</keyword>
<feature type="domain" description="Deacetylase sirtuin-type" evidence="16">
    <location>
        <begin position="1"/>
        <end position="224"/>
    </location>
</feature>
<organism evidence="17 18">
    <name type="scientific">Passalora fulva</name>
    <name type="common">Tomato leaf mold</name>
    <name type="synonym">Cladosporium fulvum</name>
    <dbReference type="NCBI Taxonomy" id="5499"/>
    <lineage>
        <taxon>Eukaryota</taxon>
        <taxon>Fungi</taxon>
        <taxon>Dikarya</taxon>
        <taxon>Ascomycota</taxon>
        <taxon>Pezizomycotina</taxon>
        <taxon>Dothideomycetes</taxon>
        <taxon>Dothideomycetidae</taxon>
        <taxon>Mycosphaerellales</taxon>
        <taxon>Mycosphaerellaceae</taxon>
        <taxon>Fulvia</taxon>
    </lineage>
</organism>
<comment type="similarity">
    <text evidence="5">Belongs to the peptidase M24B family.</text>
</comment>
<dbReference type="Pfam" id="PF05195">
    <property type="entry name" value="AMP_N"/>
    <property type="match status" value="1"/>
</dbReference>
<dbReference type="RefSeq" id="XP_047757235.1">
    <property type="nucleotide sequence ID" value="XM_047899847.1"/>
</dbReference>
<evidence type="ECO:0000256" key="1">
    <source>
        <dbReference type="ARBA" id="ARBA00001424"/>
    </source>
</evidence>
<comment type="cofactor">
    <cofactor evidence="2">
        <name>Mn(2+)</name>
        <dbReference type="ChEBI" id="CHEBI:29035"/>
    </cofactor>
</comment>
<dbReference type="KEGG" id="ffu:CLAFUR5_00699"/>
<dbReference type="GO" id="GO:0030145">
    <property type="term" value="F:manganese ion binding"/>
    <property type="evidence" value="ECO:0007669"/>
    <property type="project" value="InterPro"/>
</dbReference>
<dbReference type="EMBL" id="CP090163">
    <property type="protein sequence ID" value="UJO12869.1"/>
    <property type="molecule type" value="Genomic_DNA"/>
</dbReference>
<comment type="function">
    <text evidence="3">Catalyzes the removal of a penultimate prolyl residue from the N-termini of peptides.</text>
</comment>
<dbReference type="GO" id="GO:0070006">
    <property type="term" value="F:metalloaminopeptidase activity"/>
    <property type="evidence" value="ECO:0007669"/>
    <property type="project" value="InterPro"/>
</dbReference>
<dbReference type="GO" id="GO:0006508">
    <property type="term" value="P:proteolysis"/>
    <property type="evidence" value="ECO:0007669"/>
    <property type="project" value="TreeGrafter"/>
</dbReference>
<sequence length="672" mass="73610">MGSTSRLLQHCDLSSPAKRQGSAATTFPSMSKRSVAIKFVTGFLTLSQNVDGLSQIAEHPPETLKLLHGTLFEVRCQDDTCGHVEQNYRDPIVPSLAIPKGGQDPTTNDAMQGVDSRKLNELDVSDASVPISNIPLKDLPGCSRCKKSLLRPNVVWFGEQLPSTTLGEIDEYLETDEGVDLILVIGTSAKVYPAAGYIPQARMRGAKVCVVNMDAGDAPPGGWKEFGQPLHETHPHLIKPGDLTPGISALEYHHRRAALARKLPRDSVAVLAAADIKYRSGAVFYDFHQESNFFYLTGFNEPEAVAVIQKGQSDVEVTFHLFVRPKDERAELWDGARSGVQAAQDVFNADEVGDIDDIGTLMPEIMNGARSVYTDIGHAGRKTALSRFIKGQPKVDGMAKLLQNAVVKPLRPMLNELRVTKSEAELDCMRKAGSVSGAVLTEAMKRTPRSEKQLWADLAYGYRTNGLDGEAYVPVIAGGKNALSIHYVRNDALLKPGEVVLVDAGGEYGGYITDITRTWPVSGRFTDAQRDMYNMILNVQKSCVSLCRADAEVTLDKLHRVSETGLRDGLKSLGFDTSGDTLDKLFPHHVGHYIGLDVHDAPGYPRADLLKPNDCITIEPGIYVPDNDRWPSHFRGLGIRIEDSVVIGEEQPEILTKTAVKEAHEIEALRDR</sequence>
<evidence type="ECO:0000256" key="3">
    <source>
        <dbReference type="ARBA" id="ARBA00002443"/>
    </source>
</evidence>
<reference evidence="17" key="1">
    <citation type="submission" date="2021-12" db="EMBL/GenBank/DDBJ databases">
        <authorList>
            <person name="Zaccaron A."/>
            <person name="Stergiopoulos I."/>
        </authorList>
    </citation>
    <scope>NUCLEOTIDE SEQUENCE</scope>
    <source>
        <strain evidence="17">Race5_Kim</strain>
    </source>
</reference>
<feature type="binding site" evidence="15">
    <location>
        <position position="81"/>
    </location>
    <ligand>
        <name>Zn(2+)</name>
        <dbReference type="ChEBI" id="CHEBI:29105"/>
    </ligand>
</feature>
<feature type="binding site" evidence="15">
    <location>
        <position position="145"/>
    </location>
    <ligand>
        <name>Zn(2+)</name>
        <dbReference type="ChEBI" id="CHEBI:29105"/>
    </ligand>
</feature>
<protein>
    <recommendedName>
        <fullName evidence="6">Xaa-Pro aminopeptidase</fullName>
        <ecNumber evidence="6">3.4.11.9</ecNumber>
    </recommendedName>
    <alternativeName>
        <fullName evidence="14">Aminoacylproline aminopeptidase</fullName>
    </alternativeName>
</protein>
<dbReference type="InterPro" id="IPR026590">
    <property type="entry name" value="Ssirtuin_cat_dom"/>
</dbReference>
<dbReference type="Gene3D" id="3.90.230.10">
    <property type="entry name" value="Creatinase/methionine aminopeptidase superfamily"/>
    <property type="match status" value="1"/>
</dbReference>
<dbReference type="SUPFAM" id="SSF55920">
    <property type="entry name" value="Creatinase/aminopeptidase"/>
    <property type="match status" value="1"/>
</dbReference>
<evidence type="ECO:0000256" key="10">
    <source>
        <dbReference type="ARBA" id="ARBA00022801"/>
    </source>
</evidence>